<dbReference type="SUPFAM" id="SSF55874">
    <property type="entry name" value="ATPase domain of HSP90 chaperone/DNA topoisomerase II/histidine kinase"/>
    <property type="match status" value="1"/>
</dbReference>
<dbReference type="CDD" id="cd00082">
    <property type="entry name" value="HisKA"/>
    <property type="match status" value="1"/>
</dbReference>
<dbReference type="KEGG" id="bsau:DWV08_11605"/>
<dbReference type="InterPro" id="IPR004358">
    <property type="entry name" value="Sig_transdc_His_kin-like_C"/>
</dbReference>
<organism evidence="15 17">
    <name type="scientific">Brachybacterium saurashtrense</name>
    <dbReference type="NCBI Taxonomy" id="556288"/>
    <lineage>
        <taxon>Bacteria</taxon>
        <taxon>Bacillati</taxon>
        <taxon>Actinomycetota</taxon>
        <taxon>Actinomycetes</taxon>
        <taxon>Micrococcales</taxon>
        <taxon>Dermabacteraceae</taxon>
        <taxon>Brachybacterium</taxon>
    </lineage>
</organism>
<evidence type="ECO:0000256" key="8">
    <source>
        <dbReference type="ARBA" id="ARBA00022777"/>
    </source>
</evidence>
<keyword evidence="9" id="KW-0067">ATP-binding</keyword>
<dbReference type="PANTHER" id="PTHR43547:SF2">
    <property type="entry name" value="HYBRID SIGNAL TRANSDUCTION HISTIDINE KINASE C"/>
    <property type="match status" value="1"/>
</dbReference>
<dbReference type="GO" id="GO:0005524">
    <property type="term" value="F:ATP binding"/>
    <property type="evidence" value="ECO:0007669"/>
    <property type="project" value="UniProtKB-KW"/>
</dbReference>
<reference evidence="14 16" key="1">
    <citation type="submission" date="2018-07" db="EMBL/GenBank/DDBJ databases">
        <title>Brachybacterium saurashtrense DSM 23186 genome sequence.</title>
        <authorList>
            <person name="Guo L."/>
        </authorList>
    </citation>
    <scope>NUCLEOTIDE SEQUENCE [LARGE SCALE GENOMIC DNA]</scope>
    <source>
        <strain evidence="14 16">DSM 23186</strain>
    </source>
</reference>
<dbReference type="PROSITE" id="PS50109">
    <property type="entry name" value="HIS_KIN"/>
    <property type="match status" value="1"/>
</dbReference>
<dbReference type="RefSeq" id="WP_115415008.1">
    <property type="nucleotide sequence ID" value="NZ_CP031356.1"/>
</dbReference>
<keyword evidence="8 15" id="KW-0418">Kinase</keyword>
<name>A0A345YTL3_9MICO</name>
<dbReference type="EC" id="2.7.13.3" evidence="3"/>
<dbReference type="PRINTS" id="PR00344">
    <property type="entry name" value="BCTRLSENSOR"/>
</dbReference>
<feature type="domain" description="Histidine kinase" evidence="13">
    <location>
        <begin position="333"/>
        <end position="549"/>
    </location>
</feature>
<dbReference type="Proteomes" id="UP000254236">
    <property type="component" value="Chromosome"/>
</dbReference>
<evidence type="ECO:0000256" key="3">
    <source>
        <dbReference type="ARBA" id="ARBA00012438"/>
    </source>
</evidence>
<evidence type="ECO:0000259" key="13">
    <source>
        <dbReference type="PROSITE" id="PS50109"/>
    </source>
</evidence>
<feature type="transmembrane region" description="Helical" evidence="12">
    <location>
        <begin position="26"/>
        <end position="46"/>
    </location>
</feature>
<dbReference type="GO" id="GO:0005886">
    <property type="term" value="C:plasma membrane"/>
    <property type="evidence" value="ECO:0007669"/>
    <property type="project" value="UniProtKB-SubCell"/>
</dbReference>
<evidence type="ECO:0000256" key="11">
    <source>
        <dbReference type="ARBA" id="ARBA00023136"/>
    </source>
</evidence>
<keyword evidence="12" id="KW-0812">Transmembrane</keyword>
<feature type="transmembrane region" description="Helical" evidence="12">
    <location>
        <begin position="151"/>
        <end position="175"/>
    </location>
</feature>
<dbReference type="Pfam" id="PF02518">
    <property type="entry name" value="HATPase_c"/>
    <property type="match status" value="1"/>
</dbReference>
<evidence type="ECO:0000256" key="2">
    <source>
        <dbReference type="ARBA" id="ARBA00004236"/>
    </source>
</evidence>
<dbReference type="Pfam" id="PF00512">
    <property type="entry name" value="HisKA"/>
    <property type="match status" value="1"/>
</dbReference>
<dbReference type="Gene3D" id="1.10.287.130">
    <property type="match status" value="1"/>
</dbReference>
<keyword evidence="4" id="KW-1003">Cell membrane</keyword>
<feature type="transmembrane region" description="Helical" evidence="12">
    <location>
        <begin position="124"/>
        <end position="145"/>
    </location>
</feature>
<dbReference type="InterPro" id="IPR035965">
    <property type="entry name" value="PAS-like_dom_sf"/>
</dbReference>
<keyword evidence="5" id="KW-0597">Phosphoprotein</keyword>
<keyword evidence="16" id="KW-1185">Reference proteome</keyword>
<evidence type="ECO:0000313" key="15">
    <source>
        <dbReference type="EMBL" id="RRR24386.1"/>
    </source>
</evidence>
<sequence length="564" mass="60469">MTAFAPWAVHARSIVSPTGGTATKQLYFASFLLGFTVLISLSHGGLVLTGPYLAALGVLAVATVLALTVRWESLPLGWGALVPVLDMVSVGLVRDLMRESSTATSLLVLIPALWMAARLRLWGVAISVVAVTALITAPSLVRASHIDSLTIAHALLLPFTVLQIGLLTVGALALLDGQNRRLAEALTEKQALLEGAASSQRLLQNIIDSVDVGIVVVDEEGDDLLMNRAQRRIHALATPAHIDDPDESQLLLRHPGTTTPIPAAQRPVRRAVLQESFDNYLVEVGPLGEGISFSSSGRQILDGHGHRAGAVVVFSDVTSYLETVRSQERFVAAVSHELRTPLTSVIGYLELAREDETLDEQTSGFLDVAHRNADQLLLIVQDLLADQVSRAGTEELTLRPRRLSEIARRAVESAAPQAREAGIVLEADLEDTPELPLDEKRVQQALGNLLSNALKYTPQGGRVHVRTSVRGNQLELSVVDTGIGMSMQEQAKLFTEYYRTRAARDSAIAGHGIGLALTRRIVVAHGGQISVRSRPGRGSTFTLRFALDGAETVETAAGRPSQAG</sequence>
<keyword evidence="7" id="KW-0547">Nucleotide-binding</keyword>
<evidence type="ECO:0000256" key="6">
    <source>
        <dbReference type="ARBA" id="ARBA00022679"/>
    </source>
</evidence>
<evidence type="ECO:0000256" key="4">
    <source>
        <dbReference type="ARBA" id="ARBA00022475"/>
    </source>
</evidence>
<dbReference type="AlphaFoldDB" id="A0A345YTL3"/>
<dbReference type="FunFam" id="3.30.565.10:FF:000023">
    <property type="entry name" value="PAS domain-containing sensor histidine kinase"/>
    <property type="match status" value="1"/>
</dbReference>
<keyword evidence="6" id="KW-0808">Transferase</keyword>
<feature type="transmembrane region" description="Helical" evidence="12">
    <location>
        <begin position="52"/>
        <end position="69"/>
    </location>
</feature>
<keyword evidence="12" id="KW-1133">Transmembrane helix</keyword>
<dbReference type="PANTHER" id="PTHR43547">
    <property type="entry name" value="TWO-COMPONENT HISTIDINE KINASE"/>
    <property type="match status" value="1"/>
</dbReference>
<evidence type="ECO:0000256" key="9">
    <source>
        <dbReference type="ARBA" id="ARBA00022840"/>
    </source>
</evidence>
<dbReference type="InterPro" id="IPR003594">
    <property type="entry name" value="HATPase_dom"/>
</dbReference>
<gene>
    <name evidence="14" type="ORF">DWV08_11605</name>
    <name evidence="15" type="ORF">DXU92_03355</name>
</gene>
<evidence type="ECO:0000256" key="10">
    <source>
        <dbReference type="ARBA" id="ARBA00023012"/>
    </source>
</evidence>
<dbReference type="InterPro" id="IPR005467">
    <property type="entry name" value="His_kinase_dom"/>
</dbReference>
<evidence type="ECO:0000313" key="14">
    <source>
        <dbReference type="EMBL" id="AXK47265.1"/>
    </source>
</evidence>
<dbReference type="InterPro" id="IPR036890">
    <property type="entry name" value="HATPase_C_sf"/>
</dbReference>
<protein>
    <recommendedName>
        <fullName evidence="3">histidine kinase</fullName>
        <ecNumber evidence="3">2.7.13.3</ecNumber>
    </recommendedName>
</protein>
<accession>A0A345YTL3</accession>
<evidence type="ECO:0000256" key="7">
    <source>
        <dbReference type="ARBA" id="ARBA00022741"/>
    </source>
</evidence>
<dbReference type="Gene3D" id="3.30.565.10">
    <property type="entry name" value="Histidine kinase-like ATPase, C-terminal domain"/>
    <property type="match status" value="1"/>
</dbReference>
<comment type="subcellular location">
    <subcellularLocation>
        <location evidence="2">Cell membrane</location>
    </subcellularLocation>
</comment>
<dbReference type="InterPro" id="IPR036097">
    <property type="entry name" value="HisK_dim/P_sf"/>
</dbReference>
<dbReference type="GO" id="GO:0000155">
    <property type="term" value="F:phosphorelay sensor kinase activity"/>
    <property type="evidence" value="ECO:0007669"/>
    <property type="project" value="InterPro"/>
</dbReference>
<dbReference type="InterPro" id="IPR003661">
    <property type="entry name" value="HisK_dim/P_dom"/>
</dbReference>
<dbReference type="SUPFAM" id="SSF55785">
    <property type="entry name" value="PYP-like sensor domain (PAS domain)"/>
    <property type="match status" value="1"/>
</dbReference>
<proteinExistence type="predicted"/>
<dbReference type="OrthoDB" id="9757990at2"/>
<comment type="catalytic activity">
    <reaction evidence="1">
        <text>ATP + protein L-histidine = ADP + protein N-phospho-L-histidine.</text>
        <dbReference type="EC" id="2.7.13.3"/>
    </reaction>
</comment>
<keyword evidence="11 12" id="KW-0472">Membrane</keyword>
<dbReference type="SMART" id="SM00388">
    <property type="entry name" value="HisKA"/>
    <property type="match status" value="1"/>
</dbReference>
<dbReference type="Proteomes" id="UP000282185">
    <property type="component" value="Unassembled WGS sequence"/>
</dbReference>
<evidence type="ECO:0000256" key="5">
    <source>
        <dbReference type="ARBA" id="ARBA00022553"/>
    </source>
</evidence>
<dbReference type="SUPFAM" id="SSF47384">
    <property type="entry name" value="Homodimeric domain of signal transducing histidine kinase"/>
    <property type="match status" value="1"/>
</dbReference>
<evidence type="ECO:0000256" key="1">
    <source>
        <dbReference type="ARBA" id="ARBA00000085"/>
    </source>
</evidence>
<evidence type="ECO:0000256" key="12">
    <source>
        <dbReference type="SAM" id="Phobius"/>
    </source>
</evidence>
<dbReference type="EMBL" id="CP031356">
    <property type="protein sequence ID" value="AXK47265.1"/>
    <property type="molecule type" value="Genomic_DNA"/>
</dbReference>
<evidence type="ECO:0000313" key="17">
    <source>
        <dbReference type="Proteomes" id="UP000282185"/>
    </source>
</evidence>
<dbReference type="EMBL" id="QSWH01000002">
    <property type="protein sequence ID" value="RRR24386.1"/>
    <property type="molecule type" value="Genomic_DNA"/>
</dbReference>
<dbReference type="SMART" id="SM00387">
    <property type="entry name" value="HATPase_c"/>
    <property type="match status" value="1"/>
</dbReference>
<dbReference type="Gene3D" id="3.30.450.20">
    <property type="entry name" value="PAS domain"/>
    <property type="match status" value="1"/>
</dbReference>
<reference evidence="15 17" key="2">
    <citation type="submission" date="2018-08" db="EMBL/GenBank/DDBJ databases">
        <title>Brachybacterium saurashtrense DSM 23186.</title>
        <authorList>
            <person name="Li Y."/>
        </authorList>
    </citation>
    <scope>NUCLEOTIDE SEQUENCE [LARGE SCALE GENOMIC DNA]</scope>
    <source>
        <strain evidence="15 17">DSM 23186</strain>
    </source>
</reference>
<keyword evidence="10" id="KW-0902">Two-component regulatory system</keyword>
<evidence type="ECO:0000313" key="16">
    <source>
        <dbReference type="Proteomes" id="UP000254236"/>
    </source>
</evidence>